<name>A0ACD3B8B8_9AGAR</name>
<proteinExistence type="predicted"/>
<accession>A0ACD3B8B8</accession>
<protein>
    <submittedName>
        <fullName evidence="1">Uncharacterized protein</fullName>
    </submittedName>
</protein>
<gene>
    <name evidence="1" type="ORF">BDN72DRAFT_955954</name>
</gene>
<keyword evidence="2" id="KW-1185">Reference proteome</keyword>
<dbReference type="EMBL" id="ML208270">
    <property type="protein sequence ID" value="TFK74085.1"/>
    <property type="molecule type" value="Genomic_DNA"/>
</dbReference>
<dbReference type="Proteomes" id="UP000308600">
    <property type="component" value="Unassembled WGS sequence"/>
</dbReference>
<organism evidence="1 2">
    <name type="scientific">Pluteus cervinus</name>
    <dbReference type="NCBI Taxonomy" id="181527"/>
    <lineage>
        <taxon>Eukaryota</taxon>
        <taxon>Fungi</taxon>
        <taxon>Dikarya</taxon>
        <taxon>Basidiomycota</taxon>
        <taxon>Agaricomycotina</taxon>
        <taxon>Agaricomycetes</taxon>
        <taxon>Agaricomycetidae</taxon>
        <taxon>Agaricales</taxon>
        <taxon>Pluteineae</taxon>
        <taxon>Pluteaceae</taxon>
        <taxon>Pluteus</taxon>
    </lineage>
</organism>
<reference evidence="1 2" key="1">
    <citation type="journal article" date="2019" name="Nat. Ecol. Evol.">
        <title>Megaphylogeny resolves global patterns of mushroom evolution.</title>
        <authorList>
            <person name="Varga T."/>
            <person name="Krizsan K."/>
            <person name="Foldi C."/>
            <person name="Dima B."/>
            <person name="Sanchez-Garcia M."/>
            <person name="Sanchez-Ramirez S."/>
            <person name="Szollosi G.J."/>
            <person name="Szarkandi J.G."/>
            <person name="Papp V."/>
            <person name="Albert L."/>
            <person name="Andreopoulos W."/>
            <person name="Angelini C."/>
            <person name="Antonin V."/>
            <person name="Barry K.W."/>
            <person name="Bougher N.L."/>
            <person name="Buchanan P."/>
            <person name="Buyck B."/>
            <person name="Bense V."/>
            <person name="Catcheside P."/>
            <person name="Chovatia M."/>
            <person name="Cooper J."/>
            <person name="Damon W."/>
            <person name="Desjardin D."/>
            <person name="Finy P."/>
            <person name="Geml J."/>
            <person name="Haridas S."/>
            <person name="Hughes K."/>
            <person name="Justo A."/>
            <person name="Karasinski D."/>
            <person name="Kautmanova I."/>
            <person name="Kiss B."/>
            <person name="Kocsube S."/>
            <person name="Kotiranta H."/>
            <person name="LaButti K.M."/>
            <person name="Lechner B.E."/>
            <person name="Liimatainen K."/>
            <person name="Lipzen A."/>
            <person name="Lukacs Z."/>
            <person name="Mihaltcheva S."/>
            <person name="Morgado L.N."/>
            <person name="Niskanen T."/>
            <person name="Noordeloos M.E."/>
            <person name="Ohm R.A."/>
            <person name="Ortiz-Santana B."/>
            <person name="Ovrebo C."/>
            <person name="Racz N."/>
            <person name="Riley R."/>
            <person name="Savchenko A."/>
            <person name="Shiryaev A."/>
            <person name="Soop K."/>
            <person name="Spirin V."/>
            <person name="Szebenyi C."/>
            <person name="Tomsovsky M."/>
            <person name="Tulloss R.E."/>
            <person name="Uehling J."/>
            <person name="Grigoriev I.V."/>
            <person name="Vagvolgyi C."/>
            <person name="Papp T."/>
            <person name="Martin F.M."/>
            <person name="Miettinen O."/>
            <person name="Hibbett D.S."/>
            <person name="Nagy L.G."/>
        </authorList>
    </citation>
    <scope>NUCLEOTIDE SEQUENCE [LARGE SCALE GENOMIC DNA]</scope>
    <source>
        <strain evidence="1 2">NL-1719</strain>
    </source>
</reference>
<evidence type="ECO:0000313" key="1">
    <source>
        <dbReference type="EMBL" id="TFK74085.1"/>
    </source>
</evidence>
<evidence type="ECO:0000313" key="2">
    <source>
        <dbReference type="Proteomes" id="UP000308600"/>
    </source>
</evidence>
<sequence>MTSQDPIDSQFEPNFSSTYSITLNHPITTVFPILGTKEGHERVSRLATLCTSVQLDEEDEVAIPMDKSLKDVYVRTWPAAATPNVGNDSDSNIRRVLPRQHFTMEETVPILFGFYKSVVPIKGTLTWDPTNYLALYESIAGPSIRVWKLRTFEEVVDSDHGDGSSKTRLTEEIRGKCPGWMKLIVQNETTKAHVAQMNIYHTLFSDLG</sequence>